<dbReference type="Proteomes" id="UP000187203">
    <property type="component" value="Unassembled WGS sequence"/>
</dbReference>
<gene>
    <name evidence="1" type="ORF">COLO4_07989</name>
</gene>
<dbReference type="EMBL" id="AWUE01013547">
    <property type="protein sequence ID" value="OMP06667.1"/>
    <property type="molecule type" value="Genomic_DNA"/>
</dbReference>
<name>A0A1R3KHV3_9ROSI</name>
<protein>
    <submittedName>
        <fullName evidence="1">Uncharacterized protein</fullName>
    </submittedName>
</protein>
<reference evidence="2" key="1">
    <citation type="submission" date="2013-09" db="EMBL/GenBank/DDBJ databases">
        <title>Corchorus olitorius genome sequencing.</title>
        <authorList>
            <person name="Alam M."/>
            <person name="Haque M.S."/>
            <person name="Islam M.S."/>
            <person name="Emdad E.M."/>
            <person name="Islam M.M."/>
            <person name="Ahmed B."/>
            <person name="Halim A."/>
            <person name="Hossen Q.M.M."/>
            <person name="Hossain M.Z."/>
            <person name="Ahmed R."/>
            <person name="Khan M.M."/>
            <person name="Islam R."/>
            <person name="Rashid M.M."/>
            <person name="Khan S.A."/>
            <person name="Rahman M.S."/>
            <person name="Alam M."/>
            <person name="Yahiya A.S."/>
            <person name="Khan M.S."/>
            <person name="Azam M.S."/>
            <person name="Haque T."/>
            <person name="Lashkar M.Z.H."/>
            <person name="Akhand A.I."/>
            <person name="Morshed G."/>
            <person name="Roy S."/>
            <person name="Uddin K.S."/>
            <person name="Rabeya T."/>
            <person name="Hossain A.S."/>
            <person name="Chowdhury A."/>
            <person name="Snigdha A.R."/>
            <person name="Mortoza M.S."/>
            <person name="Matin S.A."/>
            <person name="Hoque S.M.E."/>
            <person name="Islam M.K."/>
            <person name="Roy D.K."/>
            <person name="Haider R."/>
            <person name="Moosa M.M."/>
            <person name="Elias S.M."/>
            <person name="Hasan A.M."/>
            <person name="Jahan S."/>
            <person name="Shafiuddin M."/>
            <person name="Mahmood N."/>
            <person name="Shommy N.S."/>
        </authorList>
    </citation>
    <scope>NUCLEOTIDE SEQUENCE [LARGE SCALE GENOMIC DNA]</scope>
    <source>
        <strain evidence="2">cv. O-4</strain>
    </source>
</reference>
<evidence type="ECO:0000313" key="2">
    <source>
        <dbReference type="Proteomes" id="UP000187203"/>
    </source>
</evidence>
<sequence length="61" mass="6968">MCVKCQSGEVNGRGEINREREIMGPFESNEGQNWDQELAKEFLEVLSVNNCLELNCLHTKP</sequence>
<evidence type="ECO:0000313" key="1">
    <source>
        <dbReference type="EMBL" id="OMP06667.1"/>
    </source>
</evidence>
<organism evidence="1 2">
    <name type="scientific">Corchorus olitorius</name>
    <dbReference type="NCBI Taxonomy" id="93759"/>
    <lineage>
        <taxon>Eukaryota</taxon>
        <taxon>Viridiplantae</taxon>
        <taxon>Streptophyta</taxon>
        <taxon>Embryophyta</taxon>
        <taxon>Tracheophyta</taxon>
        <taxon>Spermatophyta</taxon>
        <taxon>Magnoliopsida</taxon>
        <taxon>eudicotyledons</taxon>
        <taxon>Gunneridae</taxon>
        <taxon>Pentapetalae</taxon>
        <taxon>rosids</taxon>
        <taxon>malvids</taxon>
        <taxon>Malvales</taxon>
        <taxon>Malvaceae</taxon>
        <taxon>Grewioideae</taxon>
        <taxon>Apeibeae</taxon>
        <taxon>Corchorus</taxon>
    </lineage>
</organism>
<dbReference type="AlphaFoldDB" id="A0A1R3KHV3"/>
<keyword evidence="2" id="KW-1185">Reference proteome</keyword>
<comment type="caution">
    <text evidence="1">The sequence shown here is derived from an EMBL/GenBank/DDBJ whole genome shotgun (WGS) entry which is preliminary data.</text>
</comment>
<proteinExistence type="predicted"/>
<accession>A0A1R3KHV3</accession>